<organism evidence="1 2">
    <name type="scientific">Collimonas arenae</name>
    <dbReference type="NCBI Taxonomy" id="279058"/>
    <lineage>
        <taxon>Bacteria</taxon>
        <taxon>Pseudomonadati</taxon>
        <taxon>Pseudomonadota</taxon>
        <taxon>Betaproteobacteria</taxon>
        <taxon>Burkholderiales</taxon>
        <taxon>Oxalobacteraceae</taxon>
        <taxon>Collimonas</taxon>
    </lineage>
</organism>
<proteinExistence type="predicted"/>
<dbReference type="OrthoDB" id="9157498at2"/>
<dbReference type="Proteomes" id="UP000030302">
    <property type="component" value="Chromosome"/>
</dbReference>
<dbReference type="KEGG" id="care:LT85_1027"/>
<name>A0A0A1F8U1_9BURK</name>
<sequence length="73" mass="7908">MATENIQAAPGAARYELTEAAYIDDKLLVAGQQIEYAGMPGYHMVPLNDAAKAMFKKHGKEFVDPILALTAIN</sequence>
<keyword evidence="2" id="KW-1185">Reference proteome</keyword>
<dbReference type="EMBL" id="CP009962">
    <property type="protein sequence ID" value="AIY40185.1"/>
    <property type="molecule type" value="Genomic_DNA"/>
</dbReference>
<protein>
    <submittedName>
        <fullName evidence="1">Uncharacterized protein</fullName>
    </submittedName>
</protein>
<reference evidence="2" key="1">
    <citation type="journal article" date="2014" name="Soil Biol. Biochem.">
        <title>Structure and function of bacterial communities in ageing soils: Insights from the Mendocino ecological staircase.</title>
        <authorList>
            <person name="Uroz S."/>
            <person name="Tech J.J."/>
            <person name="Sawaya N.A."/>
            <person name="Frey-Klett P."/>
            <person name="Leveau J.H.J."/>
        </authorList>
    </citation>
    <scope>NUCLEOTIDE SEQUENCE [LARGE SCALE GENOMIC DNA]</scope>
    <source>
        <strain evidence="2">Cal35</strain>
    </source>
</reference>
<dbReference type="RefSeq" id="WP_038486169.1">
    <property type="nucleotide sequence ID" value="NZ_CP009962.1"/>
</dbReference>
<gene>
    <name evidence="1" type="ORF">LT85_1027</name>
</gene>
<dbReference type="STRING" id="279058.LT85_1027"/>
<dbReference type="AlphaFoldDB" id="A0A0A1F8U1"/>
<evidence type="ECO:0000313" key="1">
    <source>
        <dbReference type="EMBL" id="AIY40185.1"/>
    </source>
</evidence>
<evidence type="ECO:0000313" key="2">
    <source>
        <dbReference type="Proteomes" id="UP000030302"/>
    </source>
</evidence>
<accession>A0A0A1F8U1</accession>
<dbReference type="HOGENOM" id="CLU_2698241_0_0_4"/>